<evidence type="ECO:0000256" key="4">
    <source>
        <dbReference type="ARBA" id="ARBA00023004"/>
    </source>
</evidence>
<dbReference type="InterPro" id="IPR011662">
    <property type="entry name" value="Secretin/TonB_short_N"/>
</dbReference>
<dbReference type="OrthoDB" id="8732650at2"/>
<evidence type="ECO:0000256" key="2">
    <source>
        <dbReference type="ARBA" id="ARBA00022448"/>
    </source>
</evidence>
<evidence type="ECO:0000256" key="1">
    <source>
        <dbReference type="ARBA" id="ARBA00004442"/>
    </source>
</evidence>
<evidence type="ECO:0000256" key="8">
    <source>
        <dbReference type="SAM" id="SignalP"/>
    </source>
</evidence>
<evidence type="ECO:0000259" key="9">
    <source>
        <dbReference type="SMART" id="SM00965"/>
    </source>
</evidence>
<name>A0A0C1QM51_9GAMM</name>
<dbReference type="PANTHER" id="PTHR40980">
    <property type="entry name" value="PLUG DOMAIN-CONTAINING PROTEIN"/>
    <property type="match status" value="1"/>
</dbReference>
<reference evidence="10 11" key="1">
    <citation type="submission" date="2014-12" db="EMBL/GenBank/DDBJ databases">
        <title>Draft Genome Sequence of Pseudoalteromonas luteoviolacea HI1.</title>
        <authorList>
            <person name="Asahina A.Y."/>
            <person name="Hadfield M.G."/>
        </authorList>
    </citation>
    <scope>NUCLEOTIDE SEQUENCE [LARGE SCALE GENOMIC DNA]</scope>
    <source>
        <strain evidence="10 11">HI1</strain>
    </source>
</reference>
<keyword evidence="3" id="KW-0406">Ion transport</keyword>
<dbReference type="AlphaFoldDB" id="A0A0C1QM51"/>
<evidence type="ECO:0000256" key="7">
    <source>
        <dbReference type="RuleBase" id="RU003357"/>
    </source>
</evidence>
<dbReference type="EMBL" id="JWIC01000007">
    <property type="protein sequence ID" value="KID56102.1"/>
    <property type="molecule type" value="Genomic_DNA"/>
</dbReference>
<evidence type="ECO:0000256" key="5">
    <source>
        <dbReference type="ARBA" id="ARBA00023136"/>
    </source>
</evidence>
<evidence type="ECO:0000313" key="10">
    <source>
        <dbReference type="EMBL" id="KID56102.1"/>
    </source>
</evidence>
<feature type="signal peptide" evidence="8">
    <location>
        <begin position="1"/>
        <end position="19"/>
    </location>
</feature>
<dbReference type="Gene3D" id="2.40.170.20">
    <property type="entry name" value="TonB-dependent receptor, beta-barrel domain"/>
    <property type="match status" value="1"/>
</dbReference>
<dbReference type="SUPFAM" id="SSF56935">
    <property type="entry name" value="Porins"/>
    <property type="match status" value="1"/>
</dbReference>
<dbReference type="NCBIfam" id="TIGR01782">
    <property type="entry name" value="TonB-Xanth-Caul"/>
    <property type="match status" value="1"/>
</dbReference>
<evidence type="ECO:0000256" key="6">
    <source>
        <dbReference type="ARBA" id="ARBA00023237"/>
    </source>
</evidence>
<dbReference type="Proteomes" id="UP000031327">
    <property type="component" value="Unassembled WGS sequence"/>
</dbReference>
<dbReference type="InterPro" id="IPR037066">
    <property type="entry name" value="Plug_dom_sf"/>
</dbReference>
<comment type="subcellular location">
    <subcellularLocation>
        <location evidence="1 7">Cell outer membrane</location>
    </subcellularLocation>
</comment>
<gene>
    <name evidence="10" type="ORF">JF50_17555</name>
</gene>
<keyword evidence="3" id="KW-0410">Iron transport</keyword>
<dbReference type="RefSeq" id="WP_039610676.1">
    <property type="nucleotide sequence ID" value="NZ_JWIC01000007.1"/>
</dbReference>
<feature type="chain" id="PRO_5002155320" description="Secretin/TonB short N-terminal domain-containing protein" evidence="8">
    <location>
        <begin position="20"/>
        <end position="943"/>
    </location>
</feature>
<keyword evidence="7" id="KW-0798">TonB box</keyword>
<dbReference type="SMART" id="SM00965">
    <property type="entry name" value="STN"/>
    <property type="match status" value="1"/>
</dbReference>
<dbReference type="InterPro" id="IPR010104">
    <property type="entry name" value="TonB_rcpt_bac"/>
</dbReference>
<comment type="similarity">
    <text evidence="7">Belongs to the TonB-dependent receptor family.</text>
</comment>
<dbReference type="GO" id="GO:0006826">
    <property type="term" value="P:iron ion transport"/>
    <property type="evidence" value="ECO:0007669"/>
    <property type="project" value="UniProtKB-KW"/>
</dbReference>
<evidence type="ECO:0000256" key="3">
    <source>
        <dbReference type="ARBA" id="ARBA00022496"/>
    </source>
</evidence>
<dbReference type="InterPro" id="IPR036942">
    <property type="entry name" value="Beta-barrel_TonB_sf"/>
</dbReference>
<keyword evidence="2" id="KW-0813">Transport</keyword>
<protein>
    <recommendedName>
        <fullName evidence="9">Secretin/TonB short N-terminal domain-containing protein</fullName>
    </recommendedName>
</protein>
<dbReference type="PANTHER" id="PTHR40980:SF4">
    <property type="entry name" value="TONB-DEPENDENT RECEPTOR-LIKE BETA-BARREL DOMAIN-CONTAINING PROTEIN"/>
    <property type="match status" value="1"/>
</dbReference>
<dbReference type="Pfam" id="PF00593">
    <property type="entry name" value="TonB_dep_Rec_b-barrel"/>
    <property type="match status" value="1"/>
</dbReference>
<dbReference type="Pfam" id="PF07715">
    <property type="entry name" value="Plug"/>
    <property type="match status" value="1"/>
</dbReference>
<dbReference type="InterPro" id="IPR012910">
    <property type="entry name" value="Plug_dom"/>
</dbReference>
<keyword evidence="5 7" id="KW-0472">Membrane</keyword>
<feature type="domain" description="Secretin/TonB short N-terminal" evidence="9">
    <location>
        <begin position="46"/>
        <end position="96"/>
    </location>
</feature>
<comment type="caution">
    <text evidence="10">The sequence shown here is derived from an EMBL/GenBank/DDBJ whole genome shotgun (WGS) entry which is preliminary data.</text>
</comment>
<proteinExistence type="inferred from homology"/>
<dbReference type="GO" id="GO:0009279">
    <property type="term" value="C:cell outer membrane"/>
    <property type="evidence" value="ECO:0007669"/>
    <property type="project" value="UniProtKB-SubCell"/>
</dbReference>
<dbReference type="Gene3D" id="2.170.130.10">
    <property type="entry name" value="TonB-dependent receptor, plug domain"/>
    <property type="match status" value="1"/>
</dbReference>
<evidence type="ECO:0000313" key="11">
    <source>
        <dbReference type="Proteomes" id="UP000031327"/>
    </source>
</evidence>
<sequence length="943" mass="107677">MRNLFLLLSGLQLSTLVTASEQSLRVDIEPQPLVQALFHVAKQSEQSIFTQPALLQGYQTAQVKGQFTLDELLQLLLKDTGLKVKQASSGYIVYRPKKADGAKRKKRKSGSKNNSEIERISVLGQKGASTEAVWLKHNYQVGLVDLIAADDIGELPDINVADSYRRIVGVHTINDSDEGQLVTVRGVQSGMNSVTLDGMALASDRQHTRGVNLETIPASSVGQLWLYKTPDVSFNGNSVGAVMDLKSYSAFDKRSPHFRFDAELSQYSFQDVPDDDDKLGLNIRSQYSRVFGQDSQFGLVAFGMYSEKSRDQSNLSNQYHVNKEGQAFISRSRQSAYSNVWVRQGGSIKLEAVPTEQSYGFWHSYYYQQTENEPRNSFAFEQVPRTPVKVSQNKAEIEQADLVLDTIYRDTARRQLGSHIHFKNELSSRQNLSFDVAYSEARSDRQDEESVWQSATSPKEYHLLGYQYTGFDSDRNWSVNDPRFAQSPRAIKLNEFELQRRENSNTILDSRVLYSWHANGSRLGWSAKSGLRYTHSKVRSNRDVARYDVKKDISIGKLVGDSRYSLDAFGLNLPWLSNEYVSNYFHEQFNNFKLNNNASEFASLRHDFNSVDKVSAAHLELINQSDRWRWSIGARYEAWQQETQGQDINMNTRSVTPNTLSLKDSQWLGVLRGRYDITDNWRIFASVGQSVARPDYFASNNLNSVNERRDYTVIKRSDPNLRTSLAESWDLSTEYYWRDGNLASMALFKKYIDDTAVDTRTVLGEQDNRVILEQKSNYGQSEVNGIELSLTLQDWSAWSKHLRGFGLVANATILSHEVCYEIPNQAVSCLDYQFGQADKTANVIAHYRFGGSKTEIRLGYHYAGEYSPYQPLPLTAQTREVWQAFSQWDMQLRYDVNKNWVVKAKVRNLTNEKRRSMTGEHQHMLASEIEFGRSVWFGFSYRG</sequence>
<keyword evidence="8" id="KW-0732">Signal</keyword>
<keyword evidence="6" id="KW-0998">Cell outer membrane</keyword>
<dbReference type="InterPro" id="IPR000531">
    <property type="entry name" value="Beta-barrel_TonB"/>
</dbReference>
<dbReference type="Gene3D" id="3.55.50.30">
    <property type="match status" value="1"/>
</dbReference>
<organism evidence="10 11">
    <name type="scientific">Pseudoalteromonas luteoviolacea</name>
    <dbReference type="NCBI Taxonomy" id="43657"/>
    <lineage>
        <taxon>Bacteria</taxon>
        <taxon>Pseudomonadati</taxon>
        <taxon>Pseudomonadota</taxon>
        <taxon>Gammaproteobacteria</taxon>
        <taxon>Alteromonadales</taxon>
        <taxon>Pseudoalteromonadaceae</taxon>
        <taxon>Pseudoalteromonas</taxon>
    </lineage>
</organism>
<accession>A0A0C1QM51</accession>
<keyword evidence="4" id="KW-0408">Iron</keyword>